<feature type="region of interest" description="Disordered" evidence="1">
    <location>
        <begin position="1"/>
        <end position="28"/>
    </location>
</feature>
<dbReference type="GeneID" id="92511219"/>
<evidence type="ECO:0000313" key="3">
    <source>
        <dbReference type="Proteomes" id="UP000673552"/>
    </source>
</evidence>
<feature type="compositionally biased region" description="Basic residues" evidence="1">
    <location>
        <begin position="1"/>
        <end position="14"/>
    </location>
</feature>
<dbReference type="AlphaFoldDB" id="A0A836G5U1"/>
<comment type="caution">
    <text evidence="2">The sequence shown here is derived from an EMBL/GenBank/DDBJ whole genome shotgun (WGS) entry which is preliminary data.</text>
</comment>
<dbReference type="KEGG" id="lmat:92511219"/>
<dbReference type="RefSeq" id="XP_067174812.1">
    <property type="nucleotide sequence ID" value="XM_067318707.1"/>
</dbReference>
<reference evidence="3" key="2">
    <citation type="journal article" date="2021" name="Sci. Data">
        <title>Chromosome-scale genome sequencing, assembly and annotation of six genomes from subfamily Leishmaniinae.</title>
        <authorList>
            <person name="Almutairi H."/>
            <person name="Urbaniak M.D."/>
            <person name="Bates M.D."/>
            <person name="Jariyapan N."/>
            <person name="Kwakye-Nuako G."/>
            <person name="Thomaz Soccol V."/>
            <person name="Al-Salem W.S."/>
            <person name="Dillon R.J."/>
            <person name="Bates P.A."/>
            <person name="Gatherer D."/>
        </authorList>
    </citation>
    <scope>NUCLEOTIDE SEQUENCE [LARGE SCALE GENOMIC DNA]</scope>
</reference>
<evidence type="ECO:0000313" key="2">
    <source>
        <dbReference type="EMBL" id="KAG5466904.1"/>
    </source>
</evidence>
<name>A0A836G5U1_9TRYP</name>
<dbReference type="OrthoDB" id="267564at2759"/>
<evidence type="ECO:0000256" key="1">
    <source>
        <dbReference type="SAM" id="MobiDB-lite"/>
    </source>
</evidence>
<protein>
    <recommendedName>
        <fullName evidence="4">Thioredoxin domain-containing protein</fullName>
    </recommendedName>
</protein>
<sequence>MAKSRSKSAKKSSRKNAAPPPPPPVVKPVNTLDELQQHVTSHAGAALLVIVSPLDAATTNTVVSAMEKLNSNRPALLAEINIAVCYAAPSTALVCRSLCVTAVPFVQSYAYGEVVGEFIGDNTEKMELLAKIAATQAAVKAARLAEEEKQRQAAVAEAQKDGVAIAAAA</sequence>
<reference evidence="3" key="1">
    <citation type="journal article" date="2021" name="Microbiol. Resour. Announc.">
        <title>LGAAP: Leishmaniinae Genome Assembly and Annotation Pipeline.</title>
        <authorList>
            <person name="Almutairi H."/>
            <person name="Urbaniak M.D."/>
            <person name="Bates M.D."/>
            <person name="Jariyapan N."/>
            <person name="Kwakye-Nuako G."/>
            <person name="Thomaz-Soccol V."/>
            <person name="Al-Salem W.S."/>
            <person name="Dillon R.J."/>
            <person name="Bates P.A."/>
            <person name="Gatherer D."/>
        </authorList>
    </citation>
    <scope>NUCLEOTIDE SEQUENCE [LARGE SCALE GENOMIC DNA]</scope>
</reference>
<dbReference type="EMBL" id="JAFEUZ010000035">
    <property type="protein sequence ID" value="KAG5466904.1"/>
    <property type="molecule type" value="Genomic_DNA"/>
</dbReference>
<proteinExistence type="predicted"/>
<keyword evidence="3" id="KW-1185">Reference proteome</keyword>
<dbReference type="SMR" id="A0A836G5U1"/>
<evidence type="ECO:0008006" key="4">
    <source>
        <dbReference type="Google" id="ProtNLM"/>
    </source>
</evidence>
<accession>A0A836G5U1</accession>
<dbReference type="Proteomes" id="UP000673552">
    <property type="component" value="Unassembled WGS sequence"/>
</dbReference>
<organism evidence="2 3">
    <name type="scientific">Leishmania martiniquensis</name>
    <dbReference type="NCBI Taxonomy" id="1580590"/>
    <lineage>
        <taxon>Eukaryota</taxon>
        <taxon>Discoba</taxon>
        <taxon>Euglenozoa</taxon>
        <taxon>Kinetoplastea</taxon>
        <taxon>Metakinetoplastina</taxon>
        <taxon>Trypanosomatida</taxon>
        <taxon>Trypanosomatidae</taxon>
        <taxon>Leishmaniinae</taxon>
        <taxon>Leishmania</taxon>
    </lineage>
</organism>
<gene>
    <name evidence="2" type="ORF">LSCM1_01081</name>
</gene>